<gene>
    <name evidence="4" type="ordered locus">KVU_2149</name>
</gene>
<evidence type="ECO:0000256" key="1">
    <source>
        <dbReference type="ARBA" id="ARBA00022741"/>
    </source>
</evidence>
<dbReference type="InterPro" id="IPR017871">
    <property type="entry name" value="ABC_transporter-like_CS"/>
</dbReference>
<evidence type="ECO:0000313" key="4">
    <source>
        <dbReference type="EMBL" id="AEM41988.1"/>
    </source>
</evidence>
<dbReference type="SMART" id="SM00382">
    <property type="entry name" value="AAA"/>
    <property type="match status" value="1"/>
</dbReference>
<sequence length="326" mass="35232">MSTTTPADAVNAIEVRGISKRFGRIEALKGVDLTVPKNSIFALLGPNGAGKSTLIDILCTIRQQDKGTASVAGFDTRKNPLSVRRNIGVVFQNPTVDSRLSVRENLEFHGMVYQMPYRARKKRLLEVLELVDLSDWIDATVGSLSGGMKRRLEIARALMHEPRILFMDEPTVGLDAQSRAAIWDHLGRLRAGSDLTVVVTTHYIDEVDSCDRVCIIDHGMILADDAPQALKDAHGTTTLRLRPTSPDTASALRSRFPTAQPGAGDTLVLPLTGTEDLAGLMAEIGPLSSGLELHQPSLESVFLGLTGRDLREAGPAKPARKGARNG</sequence>
<keyword evidence="2" id="KW-0067">ATP-binding</keyword>
<evidence type="ECO:0000256" key="2">
    <source>
        <dbReference type="ARBA" id="ARBA00022840"/>
    </source>
</evidence>
<evidence type="ECO:0000313" key="5">
    <source>
        <dbReference type="Proteomes" id="UP000000692"/>
    </source>
</evidence>
<dbReference type="AlphaFoldDB" id="F9Y5R3"/>
<keyword evidence="5" id="KW-1185">Reference proteome</keyword>
<dbReference type="KEGG" id="kvl:KVU_2149"/>
<dbReference type="EMBL" id="CP002018">
    <property type="protein sequence ID" value="AEM41988.1"/>
    <property type="molecule type" value="Genomic_DNA"/>
</dbReference>
<dbReference type="HOGENOM" id="CLU_000604_1_2_5"/>
<dbReference type="InterPro" id="IPR027417">
    <property type="entry name" value="P-loop_NTPase"/>
</dbReference>
<dbReference type="RefSeq" id="WP_013385369.1">
    <property type="nucleotide sequence ID" value="NC_017384.1"/>
</dbReference>
<dbReference type="Gene3D" id="3.40.50.300">
    <property type="entry name" value="P-loop containing nucleotide triphosphate hydrolases"/>
    <property type="match status" value="1"/>
</dbReference>
<dbReference type="eggNOG" id="COG1131">
    <property type="taxonomic scope" value="Bacteria"/>
</dbReference>
<accession>F9Y5R3</accession>
<dbReference type="PANTHER" id="PTHR43582:SF5">
    <property type="entry name" value="ABC TRANSPORTER"/>
    <property type="match status" value="1"/>
</dbReference>
<dbReference type="Pfam" id="PF00005">
    <property type="entry name" value="ABC_tran"/>
    <property type="match status" value="1"/>
</dbReference>
<organism evidence="4 5">
    <name type="scientific">Ketogulonicigenium vulgare (strain WSH-001)</name>
    <dbReference type="NCBI Taxonomy" id="759362"/>
    <lineage>
        <taxon>Bacteria</taxon>
        <taxon>Pseudomonadati</taxon>
        <taxon>Pseudomonadota</taxon>
        <taxon>Alphaproteobacteria</taxon>
        <taxon>Rhodobacterales</taxon>
        <taxon>Roseobacteraceae</taxon>
        <taxon>Ketogulonicigenium</taxon>
    </lineage>
</organism>
<feature type="domain" description="ABC transporter" evidence="3">
    <location>
        <begin position="13"/>
        <end position="243"/>
    </location>
</feature>
<dbReference type="InterPro" id="IPR003593">
    <property type="entry name" value="AAA+_ATPase"/>
</dbReference>
<dbReference type="Proteomes" id="UP000000692">
    <property type="component" value="Chromosome"/>
</dbReference>
<dbReference type="PROSITE" id="PS50893">
    <property type="entry name" value="ABC_TRANSPORTER_2"/>
    <property type="match status" value="1"/>
</dbReference>
<dbReference type="SUPFAM" id="SSF52540">
    <property type="entry name" value="P-loop containing nucleoside triphosphate hydrolases"/>
    <property type="match status" value="1"/>
</dbReference>
<dbReference type="GO" id="GO:0016887">
    <property type="term" value="F:ATP hydrolysis activity"/>
    <property type="evidence" value="ECO:0007669"/>
    <property type="project" value="InterPro"/>
</dbReference>
<dbReference type="InterPro" id="IPR003439">
    <property type="entry name" value="ABC_transporter-like_ATP-bd"/>
</dbReference>
<protein>
    <submittedName>
        <fullName evidence="4">ABC-type multidrug transport system ATPase component-like protein</fullName>
    </submittedName>
</protein>
<name>F9Y5R3_KETVW</name>
<dbReference type="OrthoDB" id="9778547at2"/>
<proteinExistence type="predicted"/>
<keyword evidence="1" id="KW-0547">Nucleotide-binding</keyword>
<reference evidence="4 5" key="1">
    <citation type="journal article" date="2011" name="J. Bacteriol.">
        <title>Complete genome sequence of the industrial strain Ketogulonicigenium vulgare WSH-001.</title>
        <authorList>
            <person name="Liu L."/>
            <person name="Li Y."/>
            <person name="Zhang J."/>
            <person name="Zhou Z."/>
            <person name="Liu J."/>
            <person name="Li X."/>
            <person name="Zhou J."/>
            <person name="Du G."/>
            <person name="Wang L."/>
            <person name="Chen J."/>
        </authorList>
    </citation>
    <scope>NUCLEOTIDE SEQUENCE [LARGE SCALE GENOMIC DNA]</scope>
    <source>
        <strain evidence="4 5">WSH-001</strain>
    </source>
</reference>
<dbReference type="PROSITE" id="PS00211">
    <property type="entry name" value="ABC_TRANSPORTER_1"/>
    <property type="match status" value="1"/>
</dbReference>
<dbReference type="GO" id="GO:0005524">
    <property type="term" value="F:ATP binding"/>
    <property type="evidence" value="ECO:0007669"/>
    <property type="project" value="UniProtKB-KW"/>
</dbReference>
<evidence type="ECO:0000259" key="3">
    <source>
        <dbReference type="PROSITE" id="PS50893"/>
    </source>
</evidence>
<dbReference type="PANTHER" id="PTHR43582">
    <property type="entry name" value="LINEARMYCIN RESISTANCE ATP-BINDING PROTEIN LNRL"/>
    <property type="match status" value="1"/>
</dbReference>